<dbReference type="EMBL" id="FOVR01000017">
    <property type="protein sequence ID" value="SFO97503.1"/>
    <property type="molecule type" value="Genomic_DNA"/>
</dbReference>
<dbReference type="InterPro" id="IPR000577">
    <property type="entry name" value="Carb_kinase_FGGY"/>
</dbReference>
<reference evidence="7 8" key="1">
    <citation type="submission" date="2016-10" db="EMBL/GenBank/DDBJ databases">
        <authorList>
            <person name="de Groot N.N."/>
        </authorList>
    </citation>
    <scope>NUCLEOTIDE SEQUENCE [LARGE SCALE GENOMIC DNA]</scope>
    <source>
        <strain evidence="7 8">CGMCC 1.9157</strain>
    </source>
</reference>
<dbReference type="InterPro" id="IPR018483">
    <property type="entry name" value="Carb_kinase_FGGY_CS"/>
</dbReference>
<dbReference type="PIRSF" id="PIRSF000538">
    <property type="entry name" value="GlpK"/>
    <property type="match status" value="1"/>
</dbReference>
<dbReference type="AlphaFoldDB" id="A0A1I5LK05"/>
<gene>
    <name evidence="7" type="ORF">SAMN04488056_11724</name>
</gene>
<dbReference type="InterPro" id="IPR050406">
    <property type="entry name" value="FGGY_Carb_Kinase"/>
</dbReference>
<dbReference type="RefSeq" id="WP_090075307.1">
    <property type="nucleotide sequence ID" value="NZ_FOVR01000017.1"/>
</dbReference>
<keyword evidence="8" id="KW-1185">Reference proteome</keyword>
<dbReference type="OrthoDB" id="9805576at2"/>
<organism evidence="7 8">
    <name type="scientific">Cohaesibacter marisflavi</name>
    <dbReference type="NCBI Taxonomy" id="655353"/>
    <lineage>
        <taxon>Bacteria</taxon>
        <taxon>Pseudomonadati</taxon>
        <taxon>Pseudomonadota</taxon>
        <taxon>Alphaproteobacteria</taxon>
        <taxon>Hyphomicrobiales</taxon>
        <taxon>Cohaesibacteraceae</taxon>
    </lineage>
</organism>
<feature type="domain" description="Carbohydrate kinase FGGY N-terminal" evidence="5">
    <location>
        <begin position="9"/>
        <end position="253"/>
    </location>
</feature>
<dbReference type="InterPro" id="IPR018485">
    <property type="entry name" value="FGGY_C"/>
</dbReference>
<dbReference type="InterPro" id="IPR018484">
    <property type="entry name" value="FGGY_N"/>
</dbReference>
<dbReference type="GO" id="GO:0016773">
    <property type="term" value="F:phosphotransferase activity, alcohol group as acceptor"/>
    <property type="evidence" value="ECO:0007669"/>
    <property type="project" value="InterPro"/>
</dbReference>
<dbReference type="Pfam" id="PF02782">
    <property type="entry name" value="FGGY_C"/>
    <property type="match status" value="1"/>
</dbReference>
<evidence type="ECO:0000256" key="3">
    <source>
        <dbReference type="ARBA" id="ARBA00022777"/>
    </source>
</evidence>
<protein>
    <submittedName>
        <fullName evidence="7">Xylulokinase</fullName>
    </submittedName>
</protein>
<dbReference type="GO" id="GO:0016301">
    <property type="term" value="F:kinase activity"/>
    <property type="evidence" value="ECO:0007669"/>
    <property type="project" value="UniProtKB-KW"/>
</dbReference>
<evidence type="ECO:0000256" key="2">
    <source>
        <dbReference type="ARBA" id="ARBA00022679"/>
    </source>
</evidence>
<evidence type="ECO:0000313" key="8">
    <source>
        <dbReference type="Proteomes" id="UP000199236"/>
    </source>
</evidence>
<evidence type="ECO:0000256" key="1">
    <source>
        <dbReference type="ARBA" id="ARBA00009156"/>
    </source>
</evidence>
<dbReference type="PROSITE" id="PS00445">
    <property type="entry name" value="FGGY_KINASES_2"/>
    <property type="match status" value="1"/>
</dbReference>
<dbReference type="Pfam" id="PF00370">
    <property type="entry name" value="FGGY_N"/>
    <property type="match status" value="1"/>
</dbReference>
<dbReference type="GO" id="GO:0005975">
    <property type="term" value="P:carbohydrate metabolic process"/>
    <property type="evidence" value="ECO:0007669"/>
    <property type="project" value="InterPro"/>
</dbReference>
<accession>A0A1I5LK05</accession>
<dbReference type="SUPFAM" id="SSF53067">
    <property type="entry name" value="Actin-like ATPase domain"/>
    <property type="match status" value="2"/>
</dbReference>
<proteinExistence type="inferred from homology"/>
<dbReference type="CDD" id="cd07808">
    <property type="entry name" value="ASKHA_NBD_FGGY_EcXK-like"/>
    <property type="match status" value="1"/>
</dbReference>
<keyword evidence="3 4" id="KW-0418">Kinase</keyword>
<evidence type="ECO:0000259" key="6">
    <source>
        <dbReference type="Pfam" id="PF02782"/>
    </source>
</evidence>
<dbReference type="PANTHER" id="PTHR43095">
    <property type="entry name" value="SUGAR KINASE"/>
    <property type="match status" value="1"/>
</dbReference>
<comment type="similarity">
    <text evidence="1 4">Belongs to the FGGY kinase family.</text>
</comment>
<keyword evidence="2 4" id="KW-0808">Transferase</keyword>
<dbReference type="STRING" id="655353.SAMN04488056_11724"/>
<name>A0A1I5LK05_9HYPH</name>
<evidence type="ECO:0000313" key="7">
    <source>
        <dbReference type="EMBL" id="SFO97503.1"/>
    </source>
</evidence>
<evidence type="ECO:0000256" key="4">
    <source>
        <dbReference type="RuleBase" id="RU003733"/>
    </source>
</evidence>
<dbReference type="Proteomes" id="UP000199236">
    <property type="component" value="Unassembled WGS sequence"/>
</dbReference>
<dbReference type="InterPro" id="IPR043129">
    <property type="entry name" value="ATPase_NBD"/>
</dbReference>
<evidence type="ECO:0000259" key="5">
    <source>
        <dbReference type="Pfam" id="PF00370"/>
    </source>
</evidence>
<dbReference type="Gene3D" id="3.30.420.40">
    <property type="match status" value="2"/>
</dbReference>
<sequence>MVTQMNRPIVLGIDIGTTGTKCSFYDLECNLVASEYQEYPMIHPREGWVEEDPNVWWASVVRNVKLCIDRGDVDPIEVAGIGVSCTNSFIPLDREGNNLYNAILQLDQRSASEVKWLEDTIGRDRIYEITGNRIARGTFALPTLLWYLKNRPDIIEKTHKFVVPSGFIINKLTGEFSINTSRMGFTLLSNIRTGEWDEGLARDTGVPIDKLPKPYNASDIVGHVTSWAAAQCGLREGTPVIAGSMDTVSAAIGAGAILPGDTFLAIGTCGRACFTSETPLFDDRLMNCRHAVEGQWLSVEATNAAGASLRWFRDQFGEALEKRCHEEGCSIYEMLDKVAEEADAGSNGVIYLPYLSGERCPIWDPNARGVMFGLSFGTSYGDMVRAIMEGVAYSIRQGMKIVLKHNDKPKTLSLGGGIANSRIWCQIFADILNEPIVRLRVSETETLGAAILAAKGVGLIDTLDKMTGYTTQNCEVVQPNNEASSIYDDYFVLYEKLYDDLKDNFVAAQTIKDQHG</sequence>
<feature type="domain" description="Carbohydrate kinase FGGY C-terminal" evidence="6">
    <location>
        <begin position="266"/>
        <end position="454"/>
    </location>
</feature>